<dbReference type="OrthoDB" id="8410963at2"/>
<dbReference type="EMBL" id="WUML01000012">
    <property type="protein sequence ID" value="MXO01580.1"/>
    <property type="molecule type" value="Genomic_DNA"/>
</dbReference>
<organism evidence="1 2">
    <name type="scientific">Shinella zoogloeoides</name>
    <name type="common">Crabtreella saccharophila</name>
    <dbReference type="NCBI Taxonomy" id="352475"/>
    <lineage>
        <taxon>Bacteria</taxon>
        <taxon>Pseudomonadati</taxon>
        <taxon>Pseudomonadota</taxon>
        <taxon>Alphaproteobacteria</taxon>
        <taxon>Hyphomicrobiales</taxon>
        <taxon>Rhizobiaceae</taxon>
        <taxon>Shinella</taxon>
    </lineage>
</organism>
<reference evidence="1 2" key="1">
    <citation type="submission" date="2019-12" db="EMBL/GenBank/DDBJ databases">
        <title>Shinella granuli gen. nov., sp. nov., and proposal of the reclassification of Zoogloea ramigera ATCC 19623 as Shinella zoogloeoides sp. nov.</title>
        <authorList>
            <person name="Gao J."/>
        </authorList>
    </citation>
    <scope>NUCLEOTIDE SEQUENCE [LARGE SCALE GENOMIC DNA]</scope>
    <source>
        <strain evidence="1 2">DSM 287</strain>
    </source>
</reference>
<protein>
    <submittedName>
        <fullName evidence="1">Uncharacterized protein</fullName>
    </submittedName>
</protein>
<dbReference type="AlphaFoldDB" id="A0A6N8TKD3"/>
<dbReference type="RefSeq" id="WP_160786949.1">
    <property type="nucleotide sequence ID" value="NZ_CP086610.1"/>
</dbReference>
<accession>A0A6N8TKD3</accession>
<name>A0A6N8TKD3_SHIZO</name>
<dbReference type="Proteomes" id="UP000440304">
    <property type="component" value="Unassembled WGS sequence"/>
</dbReference>
<gene>
    <name evidence="1" type="ORF">GR156_14770</name>
</gene>
<comment type="caution">
    <text evidence="1">The sequence shown here is derived from an EMBL/GenBank/DDBJ whole genome shotgun (WGS) entry which is preliminary data.</text>
</comment>
<evidence type="ECO:0000313" key="1">
    <source>
        <dbReference type="EMBL" id="MXO01580.1"/>
    </source>
</evidence>
<sequence>MAKQTKPQELLDAVRELPEKLPIFPEPTPLVLKDETAALPADDGRIEYTVTATAPPRVAGRRVKPGDTLRLTEEEARGELLALHIAPPRAAGLTAEQVAAVTEIL</sequence>
<evidence type="ECO:0000313" key="2">
    <source>
        <dbReference type="Proteomes" id="UP000440304"/>
    </source>
</evidence>
<proteinExistence type="predicted"/>